<evidence type="ECO:0000313" key="2">
    <source>
        <dbReference type="EMBL" id="KAJ8352911.1"/>
    </source>
</evidence>
<protein>
    <submittedName>
        <fullName evidence="2">Uncharacterized protein</fullName>
    </submittedName>
</protein>
<feature type="region of interest" description="Disordered" evidence="1">
    <location>
        <begin position="123"/>
        <end position="160"/>
    </location>
</feature>
<organism evidence="2 3">
    <name type="scientific">Synaphobranchus kaupii</name>
    <name type="common">Kaup's arrowtooth eel</name>
    <dbReference type="NCBI Taxonomy" id="118154"/>
    <lineage>
        <taxon>Eukaryota</taxon>
        <taxon>Metazoa</taxon>
        <taxon>Chordata</taxon>
        <taxon>Craniata</taxon>
        <taxon>Vertebrata</taxon>
        <taxon>Euteleostomi</taxon>
        <taxon>Actinopterygii</taxon>
        <taxon>Neopterygii</taxon>
        <taxon>Teleostei</taxon>
        <taxon>Anguilliformes</taxon>
        <taxon>Synaphobranchidae</taxon>
        <taxon>Synaphobranchus</taxon>
    </lineage>
</organism>
<keyword evidence="3" id="KW-1185">Reference proteome</keyword>
<name>A0A9Q1F8J5_SYNKA</name>
<evidence type="ECO:0000313" key="3">
    <source>
        <dbReference type="Proteomes" id="UP001152622"/>
    </source>
</evidence>
<feature type="compositionally biased region" description="Basic and acidic residues" evidence="1">
    <location>
        <begin position="139"/>
        <end position="160"/>
    </location>
</feature>
<reference evidence="2" key="1">
    <citation type="journal article" date="2023" name="Science">
        <title>Genome structures resolve the early diversification of teleost fishes.</title>
        <authorList>
            <person name="Parey E."/>
            <person name="Louis A."/>
            <person name="Montfort J."/>
            <person name="Bouchez O."/>
            <person name="Roques C."/>
            <person name="Iampietro C."/>
            <person name="Lluch J."/>
            <person name="Castinel A."/>
            <person name="Donnadieu C."/>
            <person name="Desvignes T."/>
            <person name="Floi Bucao C."/>
            <person name="Jouanno E."/>
            <person name="Wen M."/>
            <person name="Mejri S."/>
            <person name="Dirks R."/>
            <person name="Jansen H."/>
            <person name="Henkel C."/>
            <person name="Chen W.J."/>
            <person name="Zahm M."/>
            <person name="Cabau C."/>
            <person name="Klopp C."/>
            <person name="Thompson A.W."/>
            <person name="Robinson-Rechavi M."/>
            <person name="Braasch I."/>
            <person name="Lecointre G."/>
            <person name="Bobe J."/>
            <person name="Postlethwait J.H."/>
            <person name="Berthelot C."/>
            <person name="Roest Crollius H."/>
            <person name="Guiguen Y."/>
        </authorList>
    </citation>
    <scope>NUCLEOTIDE SEQUENCE</scope>
    <source>
        <strain evidence="2">WJC10195</strain>
    </source>
</reference>
<gene>
    <name evidence="2" type="ORF">SKAU_G00243870</name>
</gene>
<dbReference type="EMBL" id="JAINUF010000008">
    <property type="protein sequence ID" value="KAJ8352911.1"/>
    <property type="molecule type" value="Genomic_DNA"/>
</dbReference>
<dbReference type="AlphaFoldDB" id="A0A9Q1F8J5"/>
<dbReference type="Proteomes" id="UP001152622">
    <property type="component" value="Chromosome 8"/>
</dbReference>
<proteinExistence type="predicted"/>
<evidence type="ECO:0000256" key="1">
    <source>
        <dbReference type="SAM" id="MobiDB-lite"/>
    </source>
</evidence>
<accession>A0A9Q1F8J5</accession>
<sequence length="251" mass="27419">MRPIVCLPACHRSAETSRACRYGDERSREPLRRAVRPSLRRAVPSLSGTLATQSRGVRRDNGVCAAAGRSQHFGHGERFRGRRGGNGSLRRRMCVAPPNELPLAWPAGPDDSTVNIYTLAPQTAPPPSAWLSQQLSKPGSERTEGLWPKKEMANDGAKDLGRDGAEGALLSRTISRLAGKTVGRQHVLGGARRRAPVFFWHPFTRREEPSQHLPITPAMATEWHRHGYTGGPLGTARTKLCGNGHGEDCQC</sequence>
<comment type="caution">
    <text evidence="2">The sequence shown here is derived from an EMBL/GenBank/DDBJ whole genome shotgun (WGS) entry which is preliminary data.</text>
</comment>